<evidence type="ECO:0000313" key="18">
    <source>
        <dbReference type="Proteomes" id="UP001152320"/>
    </source>
</evidence>
<evidence type="ECO:0000256" key="4">
    <source>
        <dbReference type="ARBA" id="ARBA00022525"/>
    </source>
</evidence>
<keyword evidence="7" id="KW-0479">Metal-binding</keyword>
<keyword evidence="18" id="KW-1185">Reference proteome</keyword>
<keyword evidence="11" id="KW-0482">Metalloprotease</keyword>
<comment type="subcellular location">
    <subcellularLocation>
        <location evidence="2">Secreted</location>
    </subcellularLocation>
</comment>
<feature type="active site" description="Proton donor/acceptor" evidence="14">
    <location>
        <position position="408"/>
    </location>
</feature>
<evidence type="ECO:0000256" key="5">
    <source>
        <dbReference type="ARBA" id="ARBA00022645"/>
    </source>
</evidence>
<sequence length="448" mass="51600">MALLNLYFYLALVVFGQQMSQGRFTQFQRKDDFHQPFKHPDKITGSTAGRRDYSGYKVLRVTPSDSNSYNFLESLTNQYDFWKRSNGLGDPADILVSVDERQLLISKLKDMGCDVTIMIDDVKSLIQNQMKGKRRKTRSSEFDYNNYHRLGEIIHWIKDFTADNRKLVAKKRILNTYHGRHVYQLRISSNLRNKTKPIFLMIGATHAREWISPATMMYVANFLVSSYDPERTDNLIDTMEFNIVPVLNQDGYRFSWKRDRMWRKTRNPNPGSKCKGTDANRNYDSHWGTGGSSASPCDQMYMGYAPNSTIEIRSLQNHILSIKERVKIFMDVHSYGQYLIYPYGYSLNSTEDEEDLRNATQAAADAIEAVHGELYIGVQGSRLYDVVSGTSADWGYDVAGIKYSLGIELRDYGYEGFLLSPSQIRPTSEEFYAGCKAMVKYLQDNNEL</sequence>
<dbReference type="GO" id="GO:0005615">
    <property type="term" value="C:extracellular space"/>
    <property type="evidence" value="ECO:0007669"/>
    <property type="project" value="TreeGrafter"/>
</dbReference>
<dbReference type="SMART" id="SM00631">
    <property type="entry name" value="Zn_pept"/>
    <property type="match status" value="1"/>
</dbReference>
<dbReference type="PRINTS" id="PR00765">
    <property type="entry name" value="CRBOXYPTASEA"/>
</dbReference>
<evidence type="ECO:0000256" key="14">
    <source>
        <dbReference type="PROSITE-ProRule" id="PRU01379"/>
    </source>
</evidence>
<evidence type="ECO:0000256" key="7">
    <source>
        <dbReference type="ARBA" id="ARBA00022723"/>
    </source>
</evidence>
<dbReference type="GO" id="GO:0004181">
    <property type="term" value="F:metallocarboxypeptidase activity"/>
    <property type="evidence" value="ECO:0007669"/>
    <property type="project" value="InterPro"/>
</dbReference>
<evidence type="ECO:0000256" key="2">
    <source>
        <dbReference type="ARBA" id="ARBA00004613"/>
    </source>
</evidence>
<evidence type="ECO:0000256" key="9">
    <source>
        <dbReference type="ARBA" id="ARBA00022801"/>
    </source>
</evidence>
<evidence type="ECO:0000256" key="1">
    <source>
        <dbReference type="ARBA" id="ARBA00001947"/>
    </source>
</evidence>
<feature type="signal peptide" evidence="15">
    <location>
        <begin position="1"/>
        <end position="16"/>
    </location>
</feature>
<keyword evidence="4" id="KW-0964">Secreted</keyword>
<comment type="similarity">
    <text evidence="3 14">Belongs to the peptidase M14 family.</text>
</comment>
<keyword evidence="9" id="KW-0378">Hydrolase</keyword>
<dbReference type="GO" id="GO:0008270">
    <property type="term" value="F:zinc ion binding"/>
    <property type="evidence" value="ECO:0007669"/>
    <property type="project" value="InterPro"/>
</dbReference>
<dbReference type="EMBL" id="JAIZAY010000023">
    <property type="protein sequence ID" value="KAJ8019858.1"/>
    <property type="molecule type" value="Genomic_DNA"/>
</dbReference>
<evidence type="ECO:0000256" key="8">
    <source>
        <dbReference type="ARBA" id="ARBA00022729"/>
    </source>
</evidence>
<feature type="domain" description="Peptidase M14" evidence="16">
    <location>
        <begin position="146"/>
        <end position="442"/>
    </location>
</feature>
<dbReference type="SUPFAM" id="SSF54897">
    <property type="entry name" value="Protease propeptides/inhibitors"/>
    <property type="match status" value="1"/>
</dbReference>
<evidence type="ECO:0000313" key="17">
    <source>
        <dbReference type="EMBL" id="KAJ8019858.1"/>
    </source>
</evidence>
<evidence type="ECO:0000256" key="13">
    <source>
        <dbReference type="ARBA" id="ARBA00057299"/>
    </source>
</evidence>
<evidence type="ECO:0000256" key="6">
    <source>
        <dbReference type="ARBA" id="ARBA00022670"/>
    </source>
</evidence>
<gene>
    <name evidence="17" type="ORF">HOLleu_41624</name>
</gene>
<dbReference type="InterPro" id="IPR003146">
    <property type="entry name" value="M14A_act_pep"/>
</dbReference>
<dbReference type="Gene3D" id="3.30.70.340">
    <property type="entry name" value="Metallocarboxypeptidase-like"/>
    <property type="match status" value="1"/>
</dbReference>
<keyword evidence="10" id="KW-0862">Zinc</keyword>
<dbReference type="AlphaFoldDB" id="A0A9Q0YBZ6"/>
<evidence type="ECO:0000256" key="11">
    <source>
        <dbReference type="ARBA" id="ARBA00023049"/>
    </source>
</evidence>
<dbReference type="OrthoDB" id="3626597at2759"/>
<dbReference type="PROSITE" id="PS00132">
    <property type="entry name" value="CARBOXYPEPT_ZN_1"/>
    <property type="match status" value="1"/>
</dbReference>
<comment type="cofactor">
    <cofactor evidence="1">
        <name>Zn(2+)</name>
        <dbReference type="ChEBI" id="CHEBI:29105"/>
    </cofactor>
</comment>
<evidence type="ECO:0000256" key="15">
    <source>
        <dbReference type="SAM" id="SignalP"/>
    </source>
</evidence>
<dbReference type="Gene3D" id="3.40.630.10">
    <property type="entry name" value="Zn peptidases"/>
    <property type="match status" value="1"/>
</dbReference>
<evidence type="ECO:0000256" key="3">
    <source>
        <dbReference type="ARBA" id="ARBA00005988"/>
    </source>
</evidence>
<dbReference type="PANTHER" id="PTHR11705:SF91">
    <property type="entry name" value="FI01817P-RELATED"/>
    <property type="match status" value="1"/>
</dbReference>
<dbReference type="GO" id="GO:0006508">
    <property type="term" value="P:proteolysis"/>
    <property type="evidence" value="ECO:0007669"/>
    <property type="project" value="UniProtKB-KW"/>
</dbReference>
<evidence type="ECO:0000256" key="10">
    <source>
        <dbReference type="ARBA" id="ARBA00022833"/>
    </source>
</evidence>
<keyword evidence="12" id="KW-1015">Disulfide bond</keyword>
<evidence type="ECO:0000256" key="12">
    <source>
        <dbReference type="ARBA" id="ARBA00023157"/>
    </source>
</evidence>
<dbReference type="Pfam" id="PF00246">
    <property type="entry name" value="Peptidase_M14"/>
    <property type="match status" value="1"/>
</dbReference>
<keyword evidence="8 15" id="KW-0732">Signal</keyword>
<dbReference type="InterPro" id="IPR000834">
    <property type="entry name" value="Peptidase_M14"/>
</dbReference>
<comment type="function">
    <text evidence="13">Involved in the digestion of the blood meal.</text>
</comment>
<feature type="chain" id="PRO_5040184153" evidence="15">
    <location>
        <begin position="17"/>
        <end position="448"/>
    </location>
</feature>
<dbReference type="PANTHER" id="PTHR11705">
    <property type="entry name" value="PROTEASE FAMILY M14 CARBOXYPEPTIDASE A,B"/>
    <property type="match status" value="1"/>
</dbReference>
<name>A0A9Q0YBZ6_HOLLE</name>
<dbReference type="Proteomes" id="UP001152320">
    <property type="component" value="Chromosome 23"/>
</dbReference>
<protein>
    <submittedName>
        <fullName evidence="17">Carboxypeptidase A4</fullName>
    </submittedName>
</protein>
<dbReference type="PROSITE" id="PS52035">
    <property type="entry name" value="PEPTIDASE_M14"/>
    <property type="match status" value="1"/>
</dbReference>
<dbReference type="SUPFAM" id="SSF53187">
    <property type="entry name" value="Zn-dependent exopeptidases"/>
    <property type="match status" value="1"/>
</dbReference>
<evidence type="ECO:0000259" key="16">
    <source>
        <dbReference type="PROSITE" id="PS52035"/>
    </source>
</evidence>
<accession>A0A9Q0YBZ6</accession>
<reference evidence="17" key="1">
    <citation type="submission" date="2021-10" db="EMBL/GenBank/DDBJ databases">
        <title>Tropical sea cucumber genome reveals ecological adaptation and Cuvierian tubules defense mechanism.</title>
        <authorList>
            <person name="Chen T."/>
        </authorList>
    </citation>
    <scope>NUCLEOTIDE SEQUENCE</scope>
    <source>
        <strain evidence="17">Nanhai2018</strain>
        <tissue evidence="17">Muscle</tissue>
    </source>
</reference>
<dbReference type="Pfam" id="PF02244">
    <property type="entry name" value="Propep_M14"/>
    <property type="match status" value="1"/>
</dbReference>
<dbReference type="InterPro" id="IPR057246">
    <property type="entry name" value="CARBOXYPEPT_ZN_1"/>
</dbReference>
<proteinExistence type="inferred from homology"/>
<comment type="caution">
    <text evidence="17">The sequence shown here is derived from an EMBL/GenBank/DDBJ whole genome shotgun (WGS) entry which is preliminary data.</text>
</comment>
<organism evidence="17 18">
    <name type="scientific">Holothuria leucospilota</name>
    <name type="common">Black long sea cucumber</name>
    <name type="synonym">Mertensiothuria leucospilota</name>
    <dbReference type="NCBI Taxonomy" id="206669"/>
    <lineage>
        <taxon>Eukaryota</taxon>
        <taxon>Metazoa</taxon>
        <taxon>Echinodermata</taxon>
        <taxon>Eleutherozoa</taxon>
        <taxon>Echinozoa</taxon>
        <taxon>Holothuroidea</taxon>
        <taxon>Aspidochirotacea</taxon>
        <taxon>Aspidochirotida</taxon>
        <taxon>Holothuriidae</taxon>
        <taxon>Holothuria</taxon>
    </lineage>
</organism>
<keyword evidence="6" id="KW-0645">Protease</keyword>
<dbReference type="InterPro" id="IPR036990">
    <property type="entry name" value="M14A-like_propep"/>
</dbReference>
<dbReference type="FunFam" id="3.40.630.10:FF:000040">
    <property type="entry name" value="zinc carboxypeptidase"/>
    <property type="match status" value="1"/>
</dbReference>
<keyword evidence="5 17" id="KW-0121">Carboxypeptidase</keyword>
<dbReference type="CDD" id="cd03860">
    <property type="entry name" value="M14_CP_A-B_like"/>
    <property type="match status" value="1"/>
</dbReference>